<dbReference type="PANTHER" id="PTHR43782">
    <property type="entry name" value="ARGINASE"/>
    <property type="match status" value="1"/>
</dbReference>
<name>A0A2P7Z1V9_9PEZI</name>
<dbReference type="PANTHER" id="PTHR43782:SF3">
    <property type="entry name" value="ARGINASE"/>
    <property type="match status" value="1"/>
</dbReference>
<dbReference type="Gene3D" id="3.40.800.10">
    <property type="entry name" value="Ureohydrolase domain"/>
    <property type="match status" value="1"/>
</dbReference>
<reference evidence="5 6" key="1">
    <citation type="submission" date="2017-05" db="EMBL/GenBank/DDBJ databases">
        <title>Draft genome sequence of Elsinoe australis.</title>
        <authorList>
            <person name="Cheng Q."/>
        </authorList>
    </citation>
    <scope>NUCLEOTIDE SEQUENCE [LARGE SCALE GENOMIC DNA]</scope>
    <source>
        <strain evidence="5 6">NL1</strain>
    </source>
</reference>
<sequence>MTERSEDSEKAPSSITIVFCPYHVGLRDDRVGDGPNRILQLGVVQDLEQLGLQVHFKEIDRVDDFEGEIGRSFEVLRRTSTAIAEIRKAGSFPIVLSGNCMATVGVVCGLDIKHPSFIYFDVHNDMDTPSTNTNGFHKLIAPVPGYKPLKYDKFVFCGLRDIDEEQRDTTKEAGPVVIWGDIENKVDYPAELAKILDKSKYDSALVHLDLDVLDQSLGKVNGYESTGVTFEEEVMACMDMVPQKAEPVSLTVCSFNPNLGDGDKIGAIGVRAIVTFAKSLLQTGAIRLP</sequence>
<keyword evidence="6" id="KW-1185">Reference proteome</keyword>
<dbReference type="OrthoDB" id="9992747at2759"/>
<dbReference type="EMBL" id="NHZQ01000335">
    <property type="protein sequence ID" value="PSK42188.1"/>
    <property type="molecule type" value="Genomic_DNA"/>
</dbReference>
<evidence type="ECO:0000313" key="6">
    <source>
        <dbReference type="Proteomes" id="UP000243723"/>
    </source>
</evidence>
<comment type="similarity">
    <text evidence="4">Belongs to the arginase family.</text>
</comment>
<dbReference type="GO" id="GO:0030145">
    <property type="term" value="F:manganese ion binding"/>
    <property type="evidence" value="ECO:0007669"/>
    <property type="project" value="TreeGrafter"/>
</dbReference>
<accession>A0A2P7Z1V9</accession>
<comment type="caution">
    <text evidence="5">The sequence shown here is derived from an EMBL/GenBank/DDBJ whole genome shotgun (WGS) entry which is preliminary data.</text>
</comment>
<evidence type="ECO:0000256" key="4">
    <source>
        <dbReference type="PROSITE-ProRule" id="PRU00742"/>
    </source>
</evidence>
<dbReference type="Pfam" id="PF00491">
    <property type="entry name" value="Arginase"/>
    <property type="match status" value="1"/>
</dbReference>
<dbReference type="CDD" id="cd09999">
    <property type="entry name" value="Arginase-like_1"/>
    <property type="match status" value="1"/>
</dbReference>
<evidence type="ECO:0000256" key="1">
    <source>
        <dbReference type="ARBA" id="ARBA00022723"/>
    </source>
</evidence>
<proteinExistence type="inferred from homology"/>
<dbReference type="GO" id="GO:0004053">
    <property type="term" value="F:arginase activity"/>
    <property type="evidence" value="ECO:0007669"/>
    <property type="project" value="TreeGrafter"/>
</dbReference>
<dbReference type="STRING" id="40998.A0A2P7Z1V9"/>
<dbReference type="SUPFAM" id="SSF52768">
    <property type="entry name" value="Arginase/deacetylase"/>
    <property type="match status" value="1"/>
</dbReference>
<evidence type="ECO:0000256" key="2">
    <source>
        <dbReference type="ARBA" id="ARBA00022801"/>
    </source>
</evidence>
<keyword evidence="2" id="KW-0378">Hydrolase</keyword>
<evidence type="ECO:0008006" key="7">
    <source>
        <dbReference type="Google" id="ProtNLM"/>
    </source>
</evidence>
<protein>
    <recommendedName>
        <fullName evidence="7">Arginase</fullName>
    </recommendedName>
</protein>
<gene>
    <name evidence="5" type="ORF">B9Z65_4102</name>
</gene>
<dbReference type="GO" id="GO:0005634">
    <property type="term" value="C:nucleus"/>
    <property type="evidence" value="ECO:0007669"/>
    <property type="project" value="TreeGrafter"/>
</dbReference>
<dbReference type="AlphaFoldDB" id="A0A2P7Z1V9"/>
<dbReference type="InterPro" id="IPR023696">
    <property type="entry name" value="Ureohydrolase_dom_sf"/>
</dbReference>
<dbReference type="InterPro" id="IPR006035">
    <property type="entry name" value="Ureohydrolase"/>
</dbReference>
<keyword evidence="1" id="KW-0479">Metal-binding</keyword>
<dbReference type="Proteomes" id="UP000243723">
    <property type="component" value="Unassembled WGS sequence"/>
</dbReference>
<organism evidence="5 6">
    <name type="scientific">Elsinoe australis</name>
    <dbReference type="NCBI Taxonomy" id="40998"/>
    <lineage>
        <taxon>Eukaryota</taxon>
        <taxon>Fungi</taxon>
        <taxon>Dikarya</taxon>
        <taxon>Ascomycota</taxon>
        <taxon>Pezizomycotina</taxon>
        <taxon>Dothideomycetes</taxon>
        <taxon>Dothideomycetidae</taxon>
        <taxon>Myriangiales</taxon>
        <taxon>Elsinoaceae</taxon>
        <taxon>Elsinoe</taxon>
    </lineage>
</organism>
<dbReference type="PROSITE" id="PS51409">
    <property type="entry name" value="ARGINASE_2"/>
    <property type="match status" value="1"/>
</dbReference>
<dbReference type="GO" id="GO:0005829">
    <property type="term" value="C:cytosol"/>
    <property type="evidence" value="ECO:0007669"/>
    <property type="project" value="TreeGrafter"/>
</dbReference>
<evidence type="ECO:0000313" key="5">
    <source>
        <dbReference type="EMBL" id="PSK42188.1"/>
    </source>
</evidence>
<evidence type="ECO:0000256" key="3">
    <source>
        <dbReference type="ARBA" id="ARBA00023211"/>
    </source>
</evidence>
<keyword evidence="3" id="KW-0464">Manganese</keyword>